<dbReference type="Proteomes" id="UP000193411">
    <property type="component" value="Unassembled WGS sequence"/>
</dbReference>
<sequence>MQRLPPAPCLLSGLAPPALWSQRHPSSCHSSIAPRLDPRPPAHTNPRNPTGQLALPWQTPRPRATAPHSMMPPPRQSRHVRESCWRQMGAQGTTCN</sequence>
<feature type="region of interest" description="Disordered" evidence="1">
    <location>
        <begin position="1"/>
        <end position="82"/>
    </location>
</feature>
<reference evidence="2 3" key="1">
    <citation type="submission" date="2016-07" db="EMBL/GenBank/DDBJ databases">
        <title>Pervasive Adenine N6-methylation of Active Genes in Fungi.</title>
        <authorList>
            <consortium name="DOE Joint Genome Institute"/>
            <person name="Mondo S.J."/>
            <person name="Dannebaum R.O."/>
            <person name="Kuo R.C."/>
            <person name="Labutti K."/>
            <person name="Haridas S."/>
            <person name="Kuo A."/>
            <person name="Salamov A."/>
            <person name="Ahrendt S.R."/>
            <person name="Lipzen A."/>
            <person name="Sullivan W."/>
            <person name="Andreopoulos W.B."/>
            <person name="Clum A."/>
            <person name="Lindquist E."/>
            <person name="Daum C."/>
            <person name="Ramamoorthy G.K."/>
            <person name="Gryganskyi A."/>
            <person name="Culley D."/>
            <person name="Magnuson J.K."/>
            <person name="James T.Y."/>
            <person name="O'Malley M.A."/>
            <person name="Stajich J.E."/>
            <person name="Spatafora J.W."/>
            <person name="Visel A."/>
            <person name="Grigoriev I.V."/>
        </authorList>
    </citation>
    <scope>NUCLEOTIDE SEQUENCE [LARGE SCALE GENOMIC DNA]</scope>
    <source>
        <strain evidence="2 3">PL171</strain>
    </source>
</reference>
<comment type="caution">
    <text evidence="2">The sequence shown here is derived from an EMBL/GenBank/DDBJ whole genome shotgun (WGS) entry which is preliminary data.</text>
</comment>
<gene>
    <name evidence="2" type="ORF">BCR44DRAFT_1432905</name>
</gene>
<dbReference type="AlphaFoldDB" id="A0A1Y2HNP3"/>
<keyword evidence="3" id="KW-1185">Reference proteome</keyword>
<evidence type="ECO:0000313" key="3">
    <source>
        <dbReference type="Proteomes" id="UP000193411"/>
    </source>
</evidence>
<protein>
    <submittedName>
        <fullName evidence="2">Uncharacterized protein</fullName>
    </submittedName>
</protein>
<accession>A0A1Y2HNP3</accession>
<dbReference type="EMBL" id="MCFL01000018">
    <property type="protein sequence ID" value="ORZ36159.1"/>
    <property type="molecule type" value="Genomic_DNA"/>
</dbReference>
<evidence type="ECO:0000313" key="2">
    <source>
        <dbReference type="EMBL" id="ORZ36159.1"/>
    </source>
</evidence>
<name>A0A1Y2HNP3_9FUNG</name>
<proteinExistence type="predicted"/>
<organism evidence="2 3">
    <name type="scientific">Catenaria anguillulae PL171</name>
    <dbReference type="NCBI Taxonomy" id="765915"/>
    <lineage>
        <taxon>Eukaryota</taxon>
        <taxon>Fungi</taxon>
        <taxon>Fungi incertae sedis</taxon>
        <taxon>Blastocladiomycota</taxon>
        <taxon>Blastocladiomycetes</taxon>
        <taxon>Blastocladiales</taxon>
        <taxon>Catenariaceae</taxon>
        <taxon>Catenaria</taxon>
    </lineage>
</organism>
<evidence type="ECO:0000256" key="1">
    <source>
        <dbReference type="SAM" id="MobiDB-lite"/>
    </source>
</evidence>